<comment type="similarity">
    <text evidence="2">Belongs to the metallo-dependent hydrolases superfamily. Adenosine and AMP deaminases family.</text>
</comment>
<keyword evidence="8" id="KW-1185">Reference proteome</keyword>
<evidence type="ECO:0000259" key="6">
    <source>
        <dbReference type="Pfam" id="PF00962"/>
    </source>
</evidence>
<organism evidence="7 8">
    <name type="scientific">Pelagicoccus enzymogenes</name>
    <dbReference type="NCBI Taxonomy" id="2773457"/>
    <lineage>
        <taxon>Bacteria</taxon>
        <taxon>Pseudomonadati</taxon>
        <taxon>Verrucomicrobiota</taxon>
        <taxon>Opitutia</taxon>
        <taxon>Puniceicoccales</taxon>
        <taxon>Pelagicoccaceae</taxon>
        <taxon>Pelagicoccus</taxon>
    </lineage>
</organism>
<dbReference type="PANTHER" id="PTHR43114">
    <property type="entry name" value="ADENINE DEAMINASE"/>
    <property type="match status" value="1"/>
</dbReference>
<evidence type="ECO:0000256" key="1">
    <source>
        <dbReference type="ARBA" id="ARBA00001947"/>
    </source>
</evidence>
<sequence length="331" mass="37375">MSEAQSELEDFIRRIPKTETHLHVEGALPYELLNELDGERFPATPEFRTPGYRYPGFVEFENLLIDHAIVWFNSAERYHLACKRMFEKMVSLNIKYVETSFHLHMIEFIGVDGPEIISAIKSAAPEGLEVKVIGGMVRNGCTEVMRPVFEKLHEWDELDGIDLHGQEWHALEDWTPPLWKRCRDAGKIIKCHAGEFGGPDKIYEALDTLGSRRIQHGVRAVEDKVLVKRLADEGVILDVCPLSNVKLGVFPALEDHSLRELVNAGVVCTISTDDPLCFANDILDEYRALANGLGFSRKELGQFAKNGFEHSQLDSSLKREYIAQIDAAIVS</sequence>
<dbReference type="AlphaFoldDB" id="A0A927F9U2"/>
<dbReference type="SUPFAM" id="SSF51556">
    <property type="entry name" value="Metallo-dependent hydrolases"/>
    <property type="match status" value="1"/>
</dbReference>
<evidence type="ECO:0000256" key="5">
    <source>
        <dbReference type="ARBA" id="ARBA00022833"/>
    </source>
</evidence>
<protein>
    <submittedName>
        <fullName evidence="7">Adenosine deaminase</fullName>
    </submittedName>
</protein>
<dbReference type="GO" id="GO:0006146">
    <property type="term" value="P:adenine catabolic process"/>
    <property type="evidence" value="ECO:0007669"/>
    <property type="project" value="TreeGrafter"/>
</dbReference>
<dbReference type="GO" id="GO:0046872">
    <property type="term" value="F:metal ion binding"/>
    <property type="evidence" value="ECO:0007669"/>
    <property type="project" value="UniProtKB-KW"/>
</dbReference>
<evidence type="ECO:0000256" key="2">
    <source>
        <dbReference type="ARBA" id="ARBA00006676"/>
    </source>
</evidence>
<evidence type="ECO:0000313" key="8">
    <source>
        <dbReference type="Proteomes" id="UP000622317"/>
    </source>
</evidence>
<keyword evidence="4" id="KW-0378">Hydrolase</keyword>
<keyword evidence="3" id="KW-0479">Metal-binding</keyword>
<dbReference type="GO" id="GO:0005829">
    <property type="term" value="C:cytosol"/>
    <property type="evidence" value="ECO:0007669"/>
    <property type="project" value="TreeGrafter"/>
</dbReference>
<dbReference type="InterPro" id="IPR001365">
    <property type="entry name" value="A_deaminase_dom"/>
</dbReference>
<dbReference type="Proteomes" id="UP000622317">
    <property type="component" value="Unassembled WGS sequence"/>
</dbReference>
<dbReference type="GO" id="GO:0043103">
    <property type="term" value="P:hypoxanthine salvage"/>
    <property type="evidence" value="ECO:0007669"/>
    <property type="project" value="TreeGrafter"/>
</dbReference>
<dbReference type="EMBL" id="JACYFG010000036">
    <property type="protein sequence ID" value="MBD5780490.1"/>
    <property type="molecule type" value="Genomic_DNA"/>
</dbReference>
<keyword evidence="5" id="KW-0862">Zinc</keyword>
<reference evidence="7" key="1">
    <citation type="submission" date="2020-09" db="EMBL/GenBank/DDBJ databases">
        <title>Pelagicoccus enzymogenes sp. nov. with an EPS production, isolated from marine sediment.</title>
        <authorList>
            <person name="Feng X."/>
        </authorList>
    </citation>
    <scope>NUCLEOTIDE SEQUENCE</scope>
    <source>
        <strain evidence="7">NFK12</strain>
    </source>
</reference>
<evidence type="ECO:0000256" key="3">
    <source>
        <dbReference type="ARBA" id="ARBA00022723"/>
    </source>
</evidence>
<dbReference type="GO" id="GO:0000034">
    <property type="term" value="F:adenine deaminase activity"/>
    <property type="evidence" value="ECO:0007669"/>
    <property type="project" value="TreeGrafter"/>
</dbReference>
<dbReference type="Gene3D" id="3.20.20.140">
    <property type="entry name" value="Metal-dependent hydrolases"/>
    <property type="match status" value="1"/>
</dbReference>
<feature type="domain" description="Adenosine deaminase" evidence="6">
    <location>
        <begin position="16"/>
        <end position="327"/>
    </location>
</feature>
<dbReference type="RefSeq" id="WP_191617591.1">
    <property type="nucleotide sequence ID" value="NZ_JACYFG010000036.1"/>
</dbReference>
<accession>A0A927F9U2</accession>
<evidence type="ECO:0000313" key="7">
    <source>
        <dbReference type="EMBL" id="MBD5780490.1"/>
    </source>
</evidence>
<evidence type="ECO:0000256" key="4">
    <source>
        <dbReference type="ARBA" id="ARBA00022801"/>
    </source>
</evidence>
<dbReference type="PANTHER" id="PTHR43114:SF6">
    <property type="entry name" value="ADENINE DEAMINASE"/>
    <property type="match status" value="1"/>
</dbReference>
<comment type="cofactor">
    <cofactor evidence="1">
        <name>Zn(2+)</name>
        <dbReference type="ChEBI" id="CHEBI:29105"/>
    </cofactor>
</comment>
<comment type="caution">
    <text evidence="7">The sequence shown here is derived from an EMBL/GenBank/DDBJ whole genome shotgun (WGS) entry which is preliminary data.</text>
</comment>
<proteinExistence type="inferred from homology"/>
<dbReference type="InterPro" id="IPR032466">
    <property type="entry name" value="Metal_Hydrolase"/>
</dbReference>
<dbReference type="Pfam" id="PF00962">
    <property type="entry name" value="A_deaminase"/>
    <property type="match status" value="1"/>
</dbReference>
<gene>
    <name evidence="7" type="ORF">IEN85_13400</name>
</gene>
<name>A0A927F9U2_9BACT</name>
<dbReference type="InterPro" id="IPR006330">
    <property type="entry name" value="Ado/ade_deaminase"/>
</dbReference>